<keyword evidence="1" id="KW-1133">Transmembrane helix</keyword>
<keyword evidence="1" id="KW-0472">Membrane</keyword>
<evidence type="ECO:0000256" key="2">
    <source>
        <dbReference type="SAM" id="SignalP"/>
    </source>
</evidence>
<dbReference type="InterPro" id="IPR013424">
    <property type="entry name" value="Ice-binding_C"/>
</dbReference>
<feature type="chain" id="PRO_5045661420" evidence="2">
    <location>
        <begin position="23"/>
        <end position="200"/>
    </location>
</feature>
<dbReference type="Proteomes" id="UP000831921">
    <property type="component" value="Chromosome"/>
</dbReference>
<evidence type="ECO:0000259" key="3">
    <source>
        <dbReference type="Pfam" id="PF07589"/>
    </source>
</evidence>
<organism evidence="4 5">
    <name type="scientific">Sphingomonas glaciei</name>
    <dbReference type="NCBI Taxonomy" id="2938948"/>
    <lineage>
        <taxon>Bacteria</taxon>
        <taxon>Pseudomonadati</taxon>
        <taxon>Pseudomonadota</taxon>
        <taxon>Alphaproteobacteria</taxon>
        <taxon>Sphingomonadales</taxon>
        <taxon>Sphingomonadaceae</taxon>
        <taxon>Sphingomonas</taxon>
    </lineage>
</organism>
<proteinExistence type="predicted"/>
<feature type="transmembrane region" description="Helical" evidence="1">
    <location>
        <begin position="170"/>
        <end position="187"/>
    </location>
</feature>
<dbReference type="NCBIfam" id="NF038126">
    <property type="entry name" value="PEP_CTERM_FxDxF"/>
    <property type="match status" value="1"/>
</dbReference>
<gene>
    <name evidence="4" type="ORF">M1K48_12540</name>
</gene>
<dbReference type="EMBL" id="CP097253">
    <property type="protein sequence ID" value="UUR07743.1"/>
    <property type="molecule type" value="Genomic_DNA"/>
</dbReference>
<evidence type="ECO:0000313" key="5">
    <source>
        <dbReference type="Proteomes" id="UP000831921"/>
    </source>
</evidence>
<sequence>MKRFLRVIAAASALALASTADAAIITPGAPAPAVFVVSGNPFTGTSPVTATIGNTPQVGGTVEAPVSFSDSFLFTIGPPGGGLIGTGSGSIITSTSLQFSTTDLDLTSVIVNGTALTISRTAGGLIESAGTSGVSIFSGQLNNITVTGLSRGLGSYGGNLTFIPSAVPEPGTWAMMLLGFGAIGMGMRRRRKASGVLQTA</sequence>
<feature type="domain" description="Ice-binding protein C-terminal" evidence="3">
    <location>
        <begin position="166"/>
        <end position="190"/>
    </location>
</feature>
<feature type="signal peptide" evidence="2">
    <location>
        <begin position="1"/>
        <end position="22"/>
    </location>
</feature>
<protein>
    <submittedName>
        <fullName evidence="4">FxDxF family PEP-CTERM protein</fullName>
    </submittedName>
</protein>
<evidence type="ECO:0000313" key="4">
    <source>
        <dbReference type="EMBL" id="UUR07743.1"/>
    </source>
</evidence>
<evidence type="ECO:0000256" key="1">
    <source>
        <dbReference type="SAM" id="Phobius"/>
    </source>
</evidence>
<accession>A0ABY5MX82</accession>
<keyword evidence="1" id="KW-0812">Transmembrane</keyword>
<keyword evidence="5" id="KW-1185">Reference proteome</keyword>
<dbReference type="NCBIfam" id="NF035944">
    <property type="entry name" value="PEPxxWA-CTERM"/>
    <property type="match status" value="1"/>
</dbReference>
<keyword evidence="2" id="KW-0732">Signal</keyword>
<reference evidence="4 5" key="1">
    <citation type="submission" date="2022-05" db="EMBL/GenBank/DDBJ databases">
        <title>S8-45 Sphingomonas ultraviolaceadurans.</title>
        <authorList>
            <person name="Liu Y."/>
        </authorList>
    </citation>
    <scope>NUCLEOTIDE SEQUENCE [LARGE SCALE GENOMIC DNA]</scope>
    <source>
        <strain evidence="4 5">S8-45</strain>
    </source>
</reference>
<dbReference type="NCBIfam" id="TIGR02595">
    <property type="entry name" value="PEP_CTERM"/>
    <property type="match status" value="1"/>
</dbReference>
<dbReference type="RefSeq" id="WP_249503533.1">
    <property type="nucleotide sequence ID" value="NZ_CP097253.1"/>
</dbReference>
<dbReference type="Pfam" id="PF07589">
    <property type="entry name" value="PEP-CTERM"/>
    <property type="match status" value="1"/>
</dbReference>
<name>A0ABY5MX82_9SPHN</name>